<reference evidence="2 3" key="1">
    <citation type="submission" date="2019-07" db="EMBL/GenBank/DDBJ databases">
        <title>R&amp;d 2014.</title>
        <authorList>
            <person name="Klenk H.-P."/>
        </authorList>
    </citation>
    <scope>NUCLEOTIDE SEQUENCE [LARGE SCALE GENOMIC DNA]</scope>
    <source>
        <strain evidence="2 3">DSM 43194</strain>
    </source>
</reference>
<evidence type="ECO:0000313" key="3">
    <source>
        <dbReference type="Proteomes" id="UP000317303"/>
    </source>
</evidence>
<feature type="compositionally biased region" description="Polar residues" evidence="1">
    <location>
        <begin position="1"/>
        <end position="14"/>
    </location>
</feature>
<evidence type="ECO:0000256" key="1">
    <source>
        <dbReference type="SAM" id="MobiDB-lite"/>
    </source>
</evidence>
<feature type="region of interest" description="Disordered" evidence="1">
    <location>
        <begin position="246"/>
        <end position="284"/>
    </location>
</feature>
<evidence type="ECO:0000313" key="2">
    <source>
        <dbReference type="EMBL" id="TWH15951.1"/>
    </source>
</evidence>
<accession>A0A660CB58</accession>
<organism evidence="2 3">
    <name type="scientific">Prauserella rugosa</name>
    <dbReference type="NCBI Taxonomy" id="43354"/>
    <lineage>
        <taxon>Bacteria</taxon>
        <taxon>Bacillati</taxon>
        <taxon>Actinomycetota</taxon>
        <taxon>Actinomycetes</taxon>
        <taxon>Pseudonocardiales</taxon>
        <taxon>Pseudonocardiaceae</taxon>
        <taxon>Prauserella</taxon>
    </lineage>
</organism>
<feature type="compositionally biased region" description="Basic and acidic residues" evidence="1">
    <location>
        <begin position="246"/>
        <end position="265"/>
    </location>
</feature>
<feature type="compositionally biased region" description="Low complexity" evidence="1">
    <location>
        <begin position="266"/>
        <end position="279"/>
    </location>
</feature>
<protein>
    <submittedName>
        <fullName evidence="2">Uncharacterized protein</fullName>
    </submittedName>
</protein>
<gene>
    <name evidence="2" type="ORF">JD82_04939</name>
</gene>
<dbReference type="AlphaFoldDB" id="A0A660CB58"/>
<dbReference type="Proteomes" id="UP000317303">
    <property type="component" value="Unassembled WGS sequence"/>
</dbReference>
<feature type="region of interest" description="Disordered" evidence="1">
    <location>
        <begin position="186"/>
        <end position="216"/>
    </location>
</feature>
<keyword evidence="3" id="KW-1185">Reference proteome</keyword>
<name>A0A660CB58_9PSEU</name>
<feature type="region of interest" description="Disordered" evidence="1">
    <location>
        <begin position="111"/>
        <end position="146"/>
    </location>
</feature>
<dbReference type="RefSeq" id="WP_145600904.1">
    <property type="nucleotide sequence ID" value="NZ_JOIJ01000025.1"/>
</dbReference>
<comment type="caution">
    <text evidence="2">The sequence shown here is derived from an EMBL/GenBank/DDBJ whole genome shotgun (WGS) entry which is preliminary data.</text>
</comment>
<sequence>MSNLSNADASNDTPTKAGGDFPHRIEAAYLESPGWVTVPRWVQLSGISPLARELAAELVDGANRVHGDMAPTLDREYLAWVVGVSRYDKIARALRELVDIDFLVIYSGGTDRNGNRTHRHDSRTGRKLPDTYGIRPNPPESYAGPRNTTEAYELFLRDRESARQRSGSSKRALSIPRQSFTRVSAFPRVTPTPPTEGAGVIPTPSVGGTRQETAGHAHTPCEGCGHIPCRGCGDVFAGHAHTPELRVRARRSESDLLSEERRGDQTEPVPGGAAEPPATGKDEHDVAAAEIVESAPWERVATRLGSEVSASQLDVDQMTGRIAERLRDGSVTVAQARQVVAAALDEAKHKPVAYVAGAFAAGQLASWRARVSRVVLAQPSASVEVAESGSGPVSSADAAESLPECEECGTAAGGSTKGRFRRDERGRMVRDADGNRVPCVCVGGPAVWHAA</sequence>
<proteinExistence type="predicted"/>
<dbReference type="EMBL" id="VLJV01000002">
    <property type="protein sequence ID" value="TWH15951.1"/>
    <property type="molecule type" value="Genomic_DNA"/>
</dbReference>
<feature type="region of interest" description="Disordered" evidence="1">
    <location>
        <begin position="1"/>
        <end position="20"/>
    </location>
</feature>